<feature type="domain" description="IPT/TIG" evidence="2">
    <location>
        <begin position="306"/>
        <end position="391"/>
    </location>
</feature>
<dbReference type="RefSeq" id="WP_258798360.1">
    <property type="nucleotide sequence ID" value="NZ_JANTHX010000005.1"/>
</dbReference>
<dbReference type="Pfam" id="PF23759">
    <property type="entry name" value="GBD_T9SS_assoc"/>
    <property type="match status" value="1"/>
</dbReference>
<evidence type="ECO:0000313" key="4">
    <source>
        <dbReference type="Proteomes" id="UP001205337"/>
    </source>
</evidence>
<dbReference type="InterPro" id="IPR002909">
    <property type="entry name" value="IPT_dom"/>
</dbReference>
<dbReference type="Gene3D" id="2.60.40.10">
    <property type="entry name" value="Immunoglobulins"/>
    <property type="match status" value="1"/>
</dbReference>
<dbReference type="InterPro" id="IPR056600">
    <property type="entry name" value="GBD_T9SS_assoc"/>
</dbReference>
<feature type="chain" id="PRO_5046546597" evidence="1">
    <location>
        <begin position="27"/>
        <end position="392"/>
    </location>
</feature>
<dbReference type="Pfam" id="PF01833">
    <property type="entry name" value="TIG"/>
    <property type="match status" value="1"/>
</dbReference>
<evidence type="ECO:0000256" key="1">
    <source>
        <dbReference type="SAM" id="SignalP"/>
    </source>
</evidence>
<comment type="caution">
    <text evidence="3">The sequence shown here is derived from an EMBL/GenBank/DDBJ whole genome shotgun (WGS) entry which is preliminary data.</text>
</comment>
<feature type="signal peptide" evidence="1">
    <location>
        <begin position="1"/>
        <end position="26"/>
    </location>
</feature>
<name>A0ABT1ZF75_9MICO</name>
<evidence type="ECO:0000313" key="3">
    <source>
        <dbReference type="EMBL" id="MCS0499342.1"/>
    </source>
</evidence>
<sequence>MPSQRRIALAVGTLLAVGLTILPAGAASATPVNDDLADAAPITLGWTVADLTGATVEAGEPTTCVEYDPDLSSYFYPTDASVWYSFTSTSTQTVHGAITDYQGEPSASAHVFRRVGGSLESITCADSHDRSNFFFHASAGEQFVIQVGSLAGAPPLDEATLFLGSLPAISNTTPQTATPLAVPSTTSQWTYGTDDELVEPYGCQPEDGAIMNDVWFRVTAPVTGPVTVDLTGSDFRVTFAVYRDQDLSAPVACPPIGSPVDGYPGTQAAITTFPASAGESFLIQVGGFYFGTGTAVVTVSQAPSAPPTVARTSPAVGLRAGGTVVTITGTGFTPTATVAFGGVPATAVTYVSPTTLRATAPRVASPRLVEVMVTTAAGTSPKALLAKFLYLR</sequence>
<proteinExistence type="predicted"/>
<accession>A0ABT1ZF75</accession>
<dbReference type="Proteomes" id="UP001205337">
    <property type="component" value="Unassembled WGS sequence"/>
</dbReference>
<protein>
    <submittedName>
        <fullName evidence="3">IPT/TIG domain-containing protein</fullName>
    </submittedName>
</protein>
<dbReference type="EMBL" id="JANTHX010000005">
    <property type="protein sequence ID" value="MCS0499342.1"/>
    <property type="molecule type" value="Genomic_DNA"/>
</dbReference>
<keyword evidence="4" id="KW-1185">Reference proteome</keyword>
<dbReference type="SUPFAM" id="SSF81296">
    <property type="entry name" value="E set domains"/>
    <property type="match status" value="1"/>
</dbReference>
<organism evidence="3 4">
    <name type="scientific">Protaetiibacter mangrovi</name>
    <dbReference type="NCBI Taxonomy" id="2970926"/>
    <lineage>
        <taxon>Bacteria</taxon>
        <taxon>Bacillati</taxon>
        <taxon>Actinomycetota</taxon>
        <taxon>Actinomycetes</taxon>
        <taxon>Micrococcales</taxon>
        <taxon>Microbacteriaceae</taxon>
        <taxon>Protaetiibacter</taxon>
    </lineage>
</organism>
<dbReference type="InterPro" id="IPR014756">
    <property type="entry name" value="Ig_E-set"/>
</dbReference>
<dbReference type="SMART" id="SM00429">
    <property type="entry name" value="IPT"/>
    <property type="match status" value="1"/>
</dbReference>
<keyword evidence="1" id="KW-0732">Signal</keyword>
<reference evidence="3 4" key="1">
    <citation type="submission" date="2022-08" db="EMBL/GenBank/DDBJ databases">
        <authorList>
            <person name="Li F."/>
        </authorList>
    </citation>
    <scope>NUCLEOTIDE SEQUENCE [LARGE SCALE GENOMIC DNA]</scope>
    <source>
        <strain evidence="3 4">10F1B-8-1</strain>
    </source>
</reference>
<dbReference type="InterPro" id="IPR013783">
    <property type="entry name" value="Ig-like_fold"/>
</dbReference>
<gene>
    <name evidence="3" type="ORF">NUH29_07230</name>
</gene>
<dbReference type="CDD" id="cd00102">
    <property type="entry name" value="IPT"/>
    <property type="match status" value="1"/>
</dbReference>
<evidence type="ECO:0000259" key="2">
    <source>
        <dbReference type="SMART" id="SM00429"/>
    </source>
</evidence>